<dbReference type="OrthoDB" id="5424209at2759"/>
<reference evidence="2 3" key="1">
    <citation type="journal article" date="2018" name="Biotechnol. Biofuels">
        <title>Integrative visual omics of the white-rot fungus Polyporus brumalis exposes the biotechnological potential of its oxidative enzymes for delignifying raw plant biomass.</title>
        <authorList>
            <person name="Miyauchi S."/>
            <person name="Rancon A."/>
            <person name="Drula E."/>
            <person name="Hage H."/>
            <person name="Chaduli D."/>
            <person name="Favel A."/>
            <person name="Grisel S."/>
            <person name="Henrissat B."/>
            <person name="Herpoel-Gimbert I."/>
            <person name="Ruiz-Duenas F.J."/>
            <person name="Chevret D."/>
            <person name="Hainaut M."/>
            <person name="Lin J."/>
            <person name="Wang M."/>
            <person name="Pangilinan J."/>
            <person name="Lipzen A."/>
            <person name="Lesage-Meessen L."/>
            <person name="Navarro D."/>
            <person name="Riley R."/>
            <person name="Grigoriev I.V."/>
            <person name="Zhou S."/>
            <person name="Raouche S."/>
            <person name="Rosso M.N."/>
        </authorList>
    </citation>
    <scope>NUCLEOTIDE SEQUENCE [LARGE SCALE GENOMIC DNA]</scope>
    <source>
        <strain evidence="2 3">BRFM 1820</strain>
    </source>
</reference>
<feature type="region of interest" description="Disordered" evidence="1">
    <location>
        <begin position="26"/>
        <end position="61"/>
    </location>
</feature>
<protein>
    <submittedName>
        <fullName evidence="2">Uncharacterized protein</fullName>
    </submittedName>
</protein>
<feature type="compositionally biased region" description="Low complexity" evidence="1">
    <location>
        <begin position="35"/>
        <end position="56"/>
    </location>
</feature>
<dbReference type="EMBL" id="KZ857388">
    <property type="protein sequence ID" value="RDX53172.1"/>
    <property type="molecule type" value="Genomic_DNA"/>
</dbReference>
<dbReference type="Proteomes" id="UP000256964">
    <property type="component" value="Unassembled WGS sequence"/>
</dbReference>
<sequence length="201" mass="21661">MSAQAGLSESEIDKYIQLYLTYEPRKSSTSWGNLPAESPATTSASSRRAAPSNATSYADDPHAVSIEEADSYYAGLASKPTLLYRTGDKWVPPQSPGAQHGQKQLVPVFGGQLERAWNEGGLSWDVMQAMDDHAVVFKSLNIVRFKTVGGADDVSPLTMYIGVVPGSTAPTAAHNAAEDVKVLLEKYNITDTVNIEFAEVH</sequence>
<name>A0A371DKW8_9APHY</name>
<organism evidence="2 3">
    <name type="scientific">Lentinus brumalis</name>
    <dbReference type="NCBI Taxonomy" id="2498619"/>
    <lineage>
        <taxon>Eukaryota</taxon>
        <taxon>Fungi</taxon>
        <taxon>Dikarya</taxon>
        <taxon>Basidiomycota</taxon>
        <taxon>Agaricomycotina</taxon>
        <taxon>Agaricomycetes</taxon>
        <taxon>Polyporales</taxon>
        <taxon>Polyporaceae</taxon>
        <taxon>Lentinus</taxon>
    </lineage>
</organism>
<evidence type="ECO:0000256" key="1">
    <source>
        <dbReference type="SAM" id="MobiDB-lite"/>
    </source>
</evidence>
<accession>A0A371DKW8</accession>
<evidence type="ECO:0000313" key="2">
    <source>
        <dbReference type="EMBL" id="RDX53172.1"/>
    </source>
</evidence>
<evidence type="ECO:0000313" key="3">
    <source>
        <dbReference type="Proteomes" id="UP000256964"/>
    </source>
</evidence>
<keyword evidence="3" id="KW-1185">Reference proteome</keyword>
<proteinExistence type="predicted"/>
<gene>
    <name evidence="2" type="ORF">OH76DRAFT_1399799</name>
</gene>
<dbReference type="AlphaFoldDB" id="A0A371DKW8"/>